<dbReference type="Gene3D" id="2.20.25.190">
    <property type="match status" value="1"/>
</dbReference>
<dbReference type="PANTHER" id="PTHR22100">
    <property type="entry name" value="WINGS APART-LIKE PROTEIN HOMOLOG"/>
    <property type="match status" value="1"/>
</dbReference>
<gene>
    <name evidence="8" type="ORF">MERGE_002549</name>
</gene>
<comment type="subcellular location">
    <subcellularLocation>
        <location evidence="1">Nucleus</location>
    </subcellularLocation>
</comment>
<dbReference type="PANTHER" id="PTHR22100:SF13">
    <property type="entry name" value="WINGS APART-LIKE PROTEIN HOMOLOG"/>
    <property type="match status" value="1"/>
</dbReference>
<evidence type="ECO:0000259" key="7">
    <source>
        <dbReference type="Pfam" id="PF07814"/>
    </source>
</evidence>
<sequence>MGKRKTKMKRPKPKPRAPLDKTFNCLFCNHEKSIVCHIIIHNLSAPVDIYSDWIDACDAVANQTKRNLTQELNLNNNNYNDQFYIDNFSSSKCEKLESQLSNISSTKRYINQDNEDNLLLSQTNMENTNIIENNIEKETKNLKLMSSAPIKINSPKKSKKSINTKNKHYLDTKEITYEKITNKKATFDTKHSQLLFEPKKSPNKMSTKSPKTPNKNSNNTSPFSENIYQQNNTWNFLDDFDNSPLRTPKSQRIIDSLEHDKLRSPSHIETPKSKEISIKMFSPILANEDYKLPKTPQNLYIYNNLVDTFSDTQNTYAKQRSFIAEPTNDTKKDIFSSYNANTKNYLNDELNVQDAESYVFNIKSVHELRESGINKKSLDEIQYLMDGLNKCNSLKLRQSCYIELAKKINKTEFSRNFRSGNFIHQLLEISKKDTDMIILYCTLFILYLLLQDKKSAYALVSDDTTFEIIFLGLSYDENIQLYNSKNFKTNNFIQDSLIELIKIVKFSTAHSEYANKSSCCILSINAIKSITFLPTWETLNYLEKMESFGCISSLYDIIDKISNNNNSEEFYLIETIIRSIEQCALIMCSNTHIKRISTIITLLTSSLFHNFKKKYKYDIFQSCLRLLINLTNNSSSICDEITHPKFIQTLTNVIISKKDSLDLGQFSDNTLLTLGLLINITEKGSKMTYISEQYDTESTIISLATIDELVNTFTNWRKYSHNTETNVAAGYLAILLAHLSLKNSDSGNIFLSKYIQKKLPNNSYNIIIEFLHEFAQFNMEIEKKAAETFRIKWSSIASEIQKISEVLHELESKLIISK</sequence>
<dbReference type="Gene3D" id="1.25.10.10">
    <property type="entry name" value="Leucine-rich Repeat Variant"/>
    <property type="match status" value="1"/>
</dbReference>
<protein>
    <recommendedName>
        <fullName evidence="7">Wings apart-like protein C-terminal domain-containing protein</fullName>
    </recommendedName>
</protein>
<dbReference type="Proteomes" id="UP000663699">
    <property type="component" value="Chromosome 5"/>
</dbReference>
<dbReference type="Pfam" id="PF07814">
    <property type="entry name" value="WAPL"/>
    <property type="match status" value="1"/>
</dbReference>
<name>A0A899FMM1_9ASCO</name>
<evidence type="ECO:0000256" key="3">
    <source>
        <dbReference type="ARBA" id="ARBA00009730"/>
    </source>
</evidence>
<feature type="domain" description="Wings apart-like protein C-terminal" evidence="7">
    <location>
        <begin position="361"/>
        <end position="685"/>
    </location>
</feature>
<evidence type="ECO:0000256" key="6">
    <source>
        <dbReference type="SAM" id="MobiDB-lite"/>
    </source>
</evidence>
<reference evidence="8" key="1">
    <citation type="submission" date="2020-06" db="EMBL/GenBank/DDBJ databases">
        <title>Genomes of multiple members of Pneumocystis genus reveal paths to human pathogen Pneumocystis jirovecii.</title>
        <authorList>
            <person name="Cisse O.H."/>
            <person name="Ma L."/>
            <person name="Dekker J."/>
            <person name="Khil P."/>
            <person name="Jo J."/>
            <person name="Brenchley J."/>
            <person name="Blair R."/>
            <person name="Pahar B."/>
            <person name="Chabe M."/>
            <person name="Van Rompay K.A."/>
            <person name="Keesler R."/>
            <person name="Sukura A."/>
            <person name="Hirsch V."/>
            <person name="Kutty G."/>
            <person name="Liu Y."/>
            <person name="Peng L."/>
            <person name="Chen J."/>
            <person name="Song J."/>
            <person name="Weissenbacher-Lang C."/>
            <person name="Xu J."/>
            <person name="Upham N.S."/>
            <person name="Stajich J.E."/>
            <person name="Cuomo C.A."/>
            <person name="Cushion M.T."/>
            <person name="Kovacs J.A."/>
        </authorList>
    </citation>
    <scope>NUCLEOTIDE SEQUENCE</scope>
    <source>
        <strain evidence="8">2A</strain>
    </source>
</reference>
<dbReference type="Pfam" id="PF05129">
    <property type="entry name" value="Zn_ribbon_Elf1"/>
    <property type="match status" value="1"/>
</dbReference>
<keyword evidence="4" id="KW-0862">Zinc</keyword>
<organism evidence="8 9">
    <name type="scientific">Pneumocystis wakefieldiae</name>
    <dbReference type="NCBI Taxonomy" id="38082"/>
    <lineage>
        <taxon>Eukaryota</taxon>
        <taxon>Fungi</taxon>
        <taxon>Dikarya</taxon>
        <taxon>Ascomycota</taxon>
        <taxon>Taphrinomycotina</taxon>
        <taxon>Pneumocystomycetes</taxon>
        <taxon>Pneumocystaceae</taxon>
        <taxon>Pneumocystis</taxon>
    </lineage>
</organism>
<dbReference type="SUPFAM" id="SSF57783">
    <property type="entry name" value="Zinc beta-ribbon"/>
    <property type="match status" value="1"/>
</dbReference>
<evidence type="ECO:0000256" key="4">
    <source>
        <dbReference type="ARBA" id="ARBA00022833"/>
    </source>
</evidence>
<dbReference type="InterPro" id="IPR039874">
    <property type="entry name" value="WAPL"/>
</dbReference>
<dbReference type="InterPro" id="IPR038567">
    <property type="entry name" value="T_Elf1_sf"/>
</dbReference>
<dbReference type="InterPro" id="IPR011989">
    <property type="entry name" value="ARM-like"/>
</dbReference>
<comment type="similarity">
    <text evidence="3">Belongs to the ELOF1 family.</text>
</comment>
<dbReference type="InterPro" id="IPR007808">
    <property type="entry name" value="Elf1"/>
</dbReference>
<dbReference type="GO" id="GO:0005634">
    <property type="term" value="C:nucleus"/>
    <property type="evidence" value="ECO:0007669"/>
    <property type="project" value="UniProtKB-SubCell"/>
</dbReference>
<evidence type="ECO:0000256" key="5">
    <source>
        <dbReference type="ARBA" id="ARBA00023242"/>
    </source>
</evidence>
<evidence type="ECO:0000313" key="9">
    <source>
        <dbReference type="Proteomes" id="UP000663699"/>
    </source>
</evidence>
<dbReference type="AlphaFoldDB" id="A0A899FMM1"/>
<feature type="region of interest" description="Disordered" evidence="6">
    <location>
        <begin position="191"/>
        <end position="226"/>
    </location>
</feature>
<proteinExistence type="inferred from homology"/>
<evidence type="ECO:0000256" key="1">
    <source>
        <dbReference type="ARBA" id="ARBA00004123"/>
    </source>
</evidence>
<keyword evidence="9" id="KW-1185">Reference proteome</keyword>
<dbReference type="OrthoDB" id="78088at2759"/>
<dbReference type="InterPro" id="IPR022771">
    <property type="entry name" value="WAPL_C"/>
</dbReference>
<comment type="similarity">
    <text evidence="2">Belongs to the WAPL family.</text>
</comment>
<dbReference type="EMBL" id="CP054536">
    <property type="protein sequence ID" value="QSL65240.1"/>
    <property type="molecule type" value="Genomic_DNA"/>
</dbReference>
<evidence type="ECO:0000256" key="2">
    <source>
        <dbReference type="ARBA" id="ARBA00006854"/>
    </source>
</evidence>
<feature type="compositionally biased region" description="Low complexity" evidence="6">
    <location>
        <begin position="206"/>
        <end position="222"/>
    </location>
</feature>
<accession>A0A899FMM1</accession>
<evidence type="ECO:0000313" key="8">
    <source>
        <dbReference type="EMBL" id="QSL65240.1"/>
    </source>
</evidence>
<keyword evidence="5" id="KW-0539">Nucleus</keyword>